<sequence length="125" mass="13149">MRSTGQRTMPTPEPTFDVAASDDGCDAAGADLAPVLVAVVAIVGIAPLGPIAWLADHAVDRLDDVDQQDQLGDVVAVTAGKSHARGMPVASMVRWWSESQTTVQDVNFVAAFSDSASPPIRNHRI</sequence>
<dbReference type="Proteomes" id="UP001271792">
    <property type="component" value="Unassembled WGS sequence"/>
</dbReference>
<keyword evidence="2" id="KW-1185">Reference proteome</keyword>
<accession>A0ABU4TZL0</accession>
<evidence type="ECO:0000313" key="1">
    <source>
        <dbReference type="EMBL" id="MDX8053753.1"/>
    </source>
</evidence>
<protein>
    <submittedName>
        <fullName evidence="1">Uncharacterized protein</fullName>
    </submittedName>
</protein>
<comment type="caution">
    <text evidence="1">The sequence shown here is derived from an EMBL/GenBank/DDBJ whole genome shotgun (WGS) entry which is preliminary data.</text>
</comment>
<organism evidence="1 2">
    <name type="scientific">Lentzea kristufekii</name>
    <dbReference type="NCBI Taxonomy" id="3095430"/>
    <lineage>
        <taxon>Bacteria</taxon>
        <taxon>Bacillati</taxon>
        <taxon>Actinomycetota</taxon>
        <taxon>Actinomycetes</taxon>
        <taxon>Pseudonocardiales</taxon>
        <taxon>Pseudonocardiaceae</taxon>
        <taxon>Lentzea</taxon>
    </lineage>
</organism>
<name>A0ABU4TZL0_9PSEU</name>
<evidence type="ECO:0000313" key="2">
    <source>
        <dbReference type="Proteomes" id="UP001271792"/>
    </source>
</evidence>
<dbReference type="EMBL" id="JAXAVV010000017">
    <property type="protein sequence ID" value="MDX8053753.1"/>
    <property type="molecule type" value="Genomic_DNA"/>
</dbReference>
<reference evidence="1 2" key="2">
    <citation type="submission" date="2023-11" db="EMBL/GenBank/DDBJ databases">
        <authorList>
            <person name="Lara A.C."/>
            <person name="Chronakova A."/>
        </authorList>
    </citation>
    <scope>NUCLEOTIDE SEQUENCE [LARGE SCALE GENOMIC DNA]</scope>
    <source>
        <strain evidence="1 2">BCCO 10_0798</strain>
    </source>
</reference>
<proteinExistence type="predicted"/>
<reference evidence="1 2" key="1">
    <citation type="submission" date="2023-11" db="EMBL/GenBank/DDBJ databases">
        <title>Lentzea sokolovensis, sp. nov., Lentzea kristufkii, sp. nov., and Lentzea miocenensis, sp. nov., rare actinobacteria from Sokolov Coal Basin, Miocene lacustrine sediment, Czech Republic.</title>
        <authorList>
            <person name="Lara A."/>
            <person name="Kotroba L."/>
            <person name="Nouioui I."/>
            <person name="Neumann-Schaal M."/>
            <person name="Mast Y."/>
            <person name="Chronakova A."/>
        </authorList>
    </citation>
    <scope>NUCLEOTIDE SEQUENCE [LARGE SCALE GENOMIC DNA]</scope>
    <source>
        <strain evidence="1 2">BCCO 10_0798</strain>
    </source>
</reference>
<gene>
    <name evidence="1" type="ORF">SK571_30665</name>
</gene>